<gene>
    <name evidence="1" type="ORF">HOP53_15490</name>
</gene>
<evidence type="ECO:0000313" key="1">
    <source>
        <dbReference type="EMBL" id="MCE8004242.1"/>
    </source>
</evidence>
<name>A0ABS9A5X9_9GAMM</name>
<organism evidence="1 2">
    <name type="scientific">Billgrantia ethanolica</name>
    <dbReference type="NCBI Taxonomy" id="2733486"/>
    <lineage>
        <taxon>Bacteria</taxon>
        <taxon>Pseudomonadati</taxon>
        <taxon>Pseudomonadota</taxon>
        <taxon>Gammaproteobacteria</taxon>
        <taxon>Oceanospirillales</taxon>
        <taxon>Halomonadaceae</taxon>
        <taxon>Billgrantia</taxon>
    </lineage>
</organism>
<protein>
    <submittedName>
        <fullName evidence="1">Uncharacterized protein</fullName>
    </submittedName>
</protein>
<dbReference type="RefSeq" id="WP_234270872.1">
    <property type="nucleotide sequence ID" value="NZ_JABFTX010000003.1"/>
</dbReference>
<dbReference type="Proteomes" id="UP001320168">
    <property type="component" value="Unassembled WGS sequence"/>
</dbReference>
<keyword evidence="2" id="KW-1185">Reference proteome</keyword>
<reference evidence="1 2" key="1">
    <citation type="journal article" date="2021" name="Front. Microbiol.">
        <title>Aerobic Denitrification and Heterotrophic Sulfur Oxidation in the Genus Halomonas Revealed by Six Novel Species Characterizations and Genome-Based Analysis.</title>
        <authorList>
            <person name="Wang L."/>
            <person name="Shao Z."/>
        </authorList>
    </citation>
    <scope>NUCLEOTIDE SEQUENCE [LARGE SCALE GENOMIC DNA]</scope>
    <source>
        <strain evidence="1 2">MCCC 1A11081</strain>
    </source>
</reference>
<proteinExistence type="predicted"/>
<sequence>MAADTARSLLEEGDRLVAQIHALDDKPDAGMELACLYLRLEDVVKRARVLLGEERP</sequence>
<comment type="caution">
    <text evidence="1">The sequence shown here is derived from an EMBL/GenBank/DDBJ whole genome shotgun (WGS) entry which is preliminary data.</text>
</comment>
<evidence type="ECO:0000313" key="2">
    <source>
        <dbReference type="Proteomes" id="UP001320168"/>
    </source>
</evidence>
<dbReference type="EMBL" id="JABFTX010000003">
    <property type="protein sequence ID" value="MCE8004242.1"/>
    <property type="molecule type" value="Genomic_DNA"/>
</dbReference>
<accession>A0ABS9A5X9</accession>